<feature type="region of interest" description="Disordered" evidence="1">
    <location>
        <begin position="1"/>
        <end position="116"/>
    </location>
</feature>
<feature type="compositionally biased region" description="Low complexity" evidence="1">
    <location>
        <begin position="324"/>
        <end position="335"/>
    </location>
</feature>
<feature type="compositionally biased region" description="Polar residues" evidence="1">
    <location>
        <begin position="400"/>
        <end position="424"/>
    </location>
</feature>
<dbReference type="Gene3D" id="3.30.1490.40">
    <property type="match status" value="1"/>
</dbReference>
<accession>A0A0C2XMA2</accession>
<feature type="compositionally biased region" description="Pro residues" evidence="1">
    <location>
        <begin position="939"/>
        <end position="948"/>
    </location>
</feature>
<evidence type="ECO:0000313" key="4">
    <source>
        <dbReference type="Proteomes" id="UP000054549"/>
    </source>
</evidence>
<gene>
    <name evidence="3" type="ORF">M378DRAFT_115764</name>
</gene>
<dbReference type="Proteomes" id="UP000054549">
    <property type="component" value="Unassembled WGS sequence"/>
</dbReference>
<dbReference type="AlphaFoldDB" id="A0A0C2XMA2"/>
<feature type="region of interest" description="Disordered" evidence="1">
    <location>
        <begin position="835"/>
        <end position="863"/>
    </location>
</feature>
<feature type="region of interest" description="Disordered" evidence="1">
    <location>
        <begin position="923"/>
        <end position="948"/>
    </location>
</feature>
<feature type="region of interest" description="Disordered" evidence="1">
    <location>
        <begin position="792"/>
        <end position="820"/>
    </location>
</feature>
<feature type="region of interest" description="Disordered" evidence="1">
    <location>
        <begin position="530"/>
        <end position="647"/>
    </location>
</feature>
<feature type="region of interest" description="Disordered" evidence="1">
    <location>
        <begin position="389"/>
        <end position="428"/>
    </location>
</feature>
<feature type="compositionally biased region" description="Polar residues" evidence="1">
    <location>
        <begin position="629"/>
        <end position="647"/>
    </location>
</feature>
<dbReference type="STRING" id="946122.A0A0C2XMA2"/>
<evidence type="ECO:0000313" key="3">
    <source>
        <dbReference type="EMBL" id="KIL70676.1"/>
    </source>
</evidence>
<feature type="compositionally biased region" description="Polar residues" evidence="1">
    <location>
        <begin position="603"/>
        <end position="616"/>
    </location>
</feature>
<dbReference type="EMBL" id="KN818223">
    <property type="protein sequence ID" value="KIL70676.1"/>
    <property type="molecule type" value="Genomic_DNA"/>
</dbReference>
<dbReference type="OrthoDB" id="6415790at2759"/>
<organism evidence="3 4">
    <name type="scientific">Amanita muscaria (strain Koide BX008)</name>
    <dbReference type="NCBI Taxonomy" id="946122"/>
    <lineage>
        <taxon>Eukaryota</taxon>
        <taxon>Fungi</taxon>
        <taxon>Dikarya</taxon>
        <taxon>Basidiomycota</taxon>
        <taxon>Agaricomycotina</taxon>
        <taxon>Agaricomycetes</taxon>
        <taxon>Agaricomycetidae</taxon>
        <taxon>Agaricales</taxon>
        <taxon>Pluteineae</taxon>
        <taxon>Amanitaceae</taxon>
        <taxon>Amanita</taxon>
    </lineage>
</organism>
<feature type="compositionally biased region" description="Polar residues" evidence="1">
    <location>
        <begin position="46"/>
        <end position="56"/>
    </location>
</feature>
<sequence>MHTHPEPPPAVAPVEYQLPSRTQPLRNSPSDTSQSQTRRPHRSVEVRSNSRLSGFFNNLIHRRDPTPNPSTPNSARDDAAPSGSANRTPINVSRSPSPPPARAVTPPPTLPPPTLQELGLTLSEVTGDMSPSHFSNPPISGAFLAPHYLLLCHSQGLDVLPIVSPPAPQPYALIRRVSFKSVVVMEHRGVLVAIAGRRDGVRVYALEEIKKAIEWRIDVEVRRERERQRRETKKAAIANGDPFLPKVLGEKSRRASISTPPGPEPSIRTTAIPRKASTPLSLDQASILPLVPRPPVPRSPVRRPRTPHGQQSHIFGQPPPYDNAPSSSPGGQAASDTPTVVHSRGSSVSNVIGSAFTRPSTSSGGRVIKTNWEDTSEDEAIDIVAAGTSGSQALDERTSATHAANAESTDPNLPSVISHTAPTTRRNRPANLDLSLARPDTTVPPSPAPTLLTIRQALTLSPAPNRNLPAADNSAPELVTPIADVDIDDEDEEHDGQLSLAQVLLESRLPNLPPVGTRRPQQPILISHSVVSGDEDHASPRASEVLSLSDGHQSISGHSQQARRRWSQLISTNPGRENGSDPTLNSSPSALPSRDSRLGRATSLRSFASRHSNFRPSTAPGEPSPSTTPPVDNSSLVRPSNPSRSTRFLSRILNTAFPPKRPEDQHNRINEVENSKKASSQPTANQPPPKLEYVKLPGTKGALLVKAVETPKKSFLAILCGEHGEKVELFAGTYRTALGLSRTFILPDSPKSLELQLQGDDLVEVFLVFSQNVFGLEPATVRVREVRIGRAERRAARRRARELRATETSNTTEAEEEPNITVNVSVTVAEPAGHDTTLIPTEHPDSQPEQRPPSPENGPTTSQTHADELLAVTTAQMGPYTTFQQLSFAPKFPLASIADEYIIPPTYPDFIEYRDLYEPDVDIDSSGTAETTQAQFSPPGLPVPPPAPPSKWYYRDPKGVVHGPWKASLMQNWYKEGFLPLDLPVRREEETTFTLLRDLRLQSVDPTEPFRSAPPPVTSLTPGVSRHSERHLLHPISLLAQPRHFGPPALFYSSRGGHSTAIVDGRGRSVLKGRFVWSNDGTSEDISGRMGDVKRIEAFDVNNRAVLVAMRQGGLEVVDLNDALLRPADESRTVLPLFNPPLGNINRRAPFVWKIGTRLTPVTTTSPSLSQVSLVTPKSSKKQTMGSAKSPAGRSEFSLGDLGSDYQEEVLFLGRKDDELYLCERSTASFRILRLCPQAA</sequence>
<dbReference type="PANTHER" id="PTHR48125">
    <property type="entry name" value="LP07818P1"/>
    <property type="match status" value="1"/>
</dbReference>
<dbReference type="SMART" id="SM00444">
    <property type="entry name" value="GYF"/>
    <property type="match status" value="1"/>
</dbReference>
<reference evidence="3 4" key="1">
    <citation type="submission" date="2014-04" db="EMBL/GenBank/DDBJ databases">
        <title>Evolutionary Origins and Diversification of the Mycorrhizal Mutualists.</title>
        <authorList>
            <consortium name="DOE Joint Genome Institute"/>
            <consortium name="Mycorrhizal Genomics Consortium"/>
            <person name="Kohler A."/>
            <person name="Kuo A."/>
            <person name="Nagy L.G."/>
            <person name="Floudas D."/>
            <person name="Copeland A."/>
            <person name="Barry K.W."/>
            <person name="Cichocki N."/>
            <person name="Veneault-Fourrey C."/>
            <person name="LaButti K."/>
            <person name="Lindquist E.A."/>
            <person name="Lipzen A."/>
            <person name="Lundell T."/>
            <person name="Morin E."/>
            <person name="Murat C."/>
            <person name="Riley R."/>
            <person name="Ohm R."/>
            <person name="Sun H."/>
            <person name="Tunlid A."/>
            <person name="Henrissat B."/>
            <person name="Grigoriev I.V."/>
            <person name="Hibbett D.S."/>
            <person name="Martin F."/>
        </authorList>
    </citation>
    <scope>NUCLEOTIDE SEQUENCE [LARGE SCALE GENOMIC DNA]</scope>
    <source>
        <strain evidence="3 4">Koide BX008</strain>
    </source>
</reference>
<dbReference type="InterPro" id="IPR003169">
    <property type="entry name" value="GYF"/>
</dbReference>
<feature type="compositionally biased region" description="Polar residues" evidence="1">
    <location>
        <begin position="568"/>
        <end position="590"/>
    </location>
</feature>
<dbReference type="PANTHER" id="PTHR48125:SF10">
    <property type="entry name" value="OS12G0136300 PROTEIN"/>
    <property type="match status" value="1"/>
</dbReference>
<feature type="compositionally biased region" description="Polar residues" evidence="1">
    <location>
        <begin position="925"/>
        <end position="936"/>
    </location>
</feature>
<dbReference type="Pfam" id="PF02213">
    <property type="entry name" value="GYF"/>
    <property type="match status" value="1"/>
</dbReference>
<evidence type="ECO:0000259" key="2">
    <source>
        <dbReference type="PROSITE" id="PS50829"/>
    </source>
</evidence>
<proteinExistence type="predicted"/>
<dbReference type="SUPFAM" id="SSF55277">
    <property type="entry name" value="GYF domain"/>
    <property type="match status" value="1"/>
</dbReference>
<keyword evidence="4" id="KW-1185">Reference proteome</keyword>
<feature type="domain" description="GYF" evidence="2">
    <location>
        <begin position="949"/>
        <end position="1005"/>
    </location>
</feature>
<feature type="region of interest" description="Disordered" evidence="1">
    <location>
        <begin position="225"/>
        <end position="368"/>
    </location>
</feature>
<dbReference type="InParanoid" id="A0A0C2XMA2"/>
<dbReference type="PROSITE" id="PS50829">
    <property type="entry name" value="GYF"/>
    <property type="match status" value="1"/>
</dbReference>
<feature type="compositionally biased region" description="Pro residues" evidence="1">
    <location>
        <begin position="96"/>
        <end position="114"/>
    </location>
</feature>
<feature type="compositionally biased region" description="Polar residues" evidence="1">
    <location>
        <begin position="19"/>
        <end position="37"/>
    </location>
</feature>
<name>A0A0C2XMA2_AMAMK</name>
<protein>
    <recommendedName>
        <fullName evidence="2">GYF domain-containing protein</fullName>
    </recommendedName>
</protein>
<dbReference type="InterPro" id="IPR035445">
    <property type="entry name" value="GYF-like_dom_sf"/>
</dbReference>
<feature type="region of interest" description="Disordered" evidence="1">
    <location>
        <begin position="672"/>
        <end position="691"/>
    </location>
</feature>
<feature type="compositionally biased region" description="Polar residues" evidence="1">
    <location>
        <begin position="550"/>
        <end position="560"/>
    </location>
</feature>
<evidence type="ECO:0000256" key="1">
    <source>
        <dbReference type="SAM" id="MobiDB-lite"/>
    </source>
</evidence>
<feature type="compositionally biased region" description="Polar residues" evidence="1">
    <location>
        <begin position="336"/>
        <end position="364"/>
    </location>
</feature>
<feature type="compositionally biased region" description="Pro residues" evidence="1">
    <location>
        <begin position="1"/>
        <end position="11"/>
    </location>
</feature>
<dbReference type="HOGENOM" id="CLU_007180_0_0_1"/>
<feature type="region of interest" description="Disordered" evidence="1">
    <location>
        <begin position="1175"/>
        <end position="1196"/>
    </location>
</feature>